<dbReference type="InterPro" id="IPR004190">
    <property type="entry name" value="DNA_pol_proc_fac"/>
</dbReference>
<dbReference type="NCBIfam" id="TIGR00350">
    <property type="entry name" value="lytR_cpsA_psr"/>
    <property type="match status" value="1"/>
</dbReference>
<dbReference type="PANTHER" id="PTHR33392:SF6">
    <property type="entry name" value="POLYISOPRENYL-TEICHOIC ACID--PEPTIDOGLYCAN TEICHOIC ACID TRANSFERASE TAGU"/>
    <property type="match status" value="1"/>
</dbReference>
<protein>
    <submittedName>
        <fullName evidence="5">Capsular polysaccharide expression regulator</fullName>
    </submittedName>
</protein>
<organism evidence="5">
    <name type="scientific">Streptococcus suis</name>
    <dbReference type="NCBI Taxonomy" id="1307"/>
    <lineage>
        <taxon>Bacteria</taxon>
        <taxon>Bacillati</taxon>
        <taxon>Bacillota</taxon>
        <taxon>Bacilli</taxon>
        <taxon>Lactobacillales</taxon>
        <taxon>Streptococcaceae</taxon>
        <taxon>Streptococcus</taxon>
    </lineage>
</organism>
<dbReference type="Gene3D" id="3.40.190.10">
    <property type="entry name" value="Periplasmic binding protein-like II"/>
    <property type="match status" value="1"/>
</dbReference>
<gene>
    <name evidence="5" type="primary">cps22A</name>
</gene>
<dbReference type="Pfam" id="PF02916">
    <property type="entry name" value="DNA_PPF"/>
    <property type="match status" value="1"/>
</dbReference>
<dbReference type="InterPro" id="IPR004474">
    <property type="entry name" value="LytR_CpsA_psr"/>
</dbReference>
<proteinExistence type="inferred from homology"/>
<dbReference type="EMBL" id="AB737828">
    <property type="protein sequence ID" value="BAM94841.1"/>
    <property type="molecule type" value="Genomic_DNA"/>
</dbReference>
<name>M1V3P1_STRSU</name>
<dbReference type="Pfam" id="PF03816">
    <property type="entry name" value="LytR_cpsA_psr"/>
    <property type="match status" value="1"/>
</dbReference>
<feature type="transmembrane region" description="Helical" evidence="2">
    <location>
        <begin position="47"/>
        <end position="67"/>
    </location>
</feature>
<dbReference type="Gene3D" id="3.40.630.190">
    <property type="entry name" value="LCP protein"/>
    <property type="match status" value="1"/>
</dbReference>
<keyword evidence="2" id="KW-0472">Membrane</keyword>
<accession>M1V3P1</accession>
<evidence type="ECO:0000259" key="3">
    <source>
        <dbReference type="Pfam" id="PF02916"/>
    </source>
</evidence>
<keyword evidence="2" id="KW-0812">Transmembrane</keyword>
<evidence type="ECO:0000259" key="4">
    <source>
        <dbReference type="Pfam" id="PF03816"/>
    </source>
</evidence>
<dbReference type="SUPFAM" id="SSF53850">
    <property type="entry name" value="Periplasmic binding protein-like II"/>
    <property type="match status" value="1"/>
</dbReference>
<keyword evidence="2" id="KW-1133">Transmembrane helix</keyword>
<comment type="similarity">
    <text evidence="1">Belongs to the LytR/CpsA/Psr (LCP) family.</text>
</comment>
<evidence type="ECO:0000256" key="1">
    <source>
        <dbReference type="ARBA" id="ARBA00006068"/>
    </source>
</evidence>
<reference evidence="5" key="1">
    <citation type="journal article" date="2013" name="Appl. Environ. Microbiol.">
        <title>Genetic analysis of capsular polysaccharide synthesis gene clusters from all serotypes of Streptococcus suis: potential mechanisms for generation of capsular variation.</title>
        <authorList>
            <person name="Okura M."/>
            <person name="Takamatsu D."/>
            <person name="Maruyama F."/>
            <person name="Nozawa T."/>
            <person name="Nakagawa I."/>
            <person name="Osaki M."/>
            <person name="Sekizaki T."/>
            <person name="Gottschalk M."/>
            <person name="Kumagai Y."/>
            <person name="Hamada S."/>
        </authorList>
    </citation>
    <scope>NUCLEOTIDE SEQUENCE</scope>
    <source>
        <strain evidence="5">88-1861</strain>
    </source>
</reference>
<feature type="transmembrane region" description="Helical" evidence="2">
    <location>
        <begin position="12"/>
        <end position="35"/>
    </location>
</feature>
<feature type="domain" description="Cell envelope-related transcriptional attenuator" evidence="4">
    <location>
        <begin position="248"/>
        <end position="394"/>
    </location>
</feature>
<evidence type="ECO:0000256" key="2">
    <source>
        <dbReference type="SAM" id="Phobius"/>
    </source>
</evidence>
<feature type="domain" description="DNA polymerase processivity factor" evidence="3">
    <location>
        <begin position="71"/>
        <end position="185"/>
    </location>
</feature>
<dbReference type="GO" id="GO:0006260">
    <property type="term" value="P:DNA replication"/>
    <property type="evidence" value="ECO:0007669"/>
    <property type="project" value="InterPro"/>
</dbReference>
<evidence type="ECO:0000313" key="5">
    <source>
        <dbReference type="EMBL" id="BAM94841.1"/>
    </source>
</evidence>
<dbReference type="AlphaFoldDB" id="M1V3P1"/>
<feature type="transmembrane region" description="Helical" evidence="2">
    <location>
        <begin position="74"/>
        <end position="92"/>
    </location>
</feature>
<sequence length="486" mass="53526">METSRTRRHKKNPFLTMLNWGLFVLYGVLASYLAFTIYRYQILNFRGINHFLVGAMVVLGILGVFLLIKRKVKILTSVLLLVGIALSGFGIWGTQNLIQLGSAVNKNASYTSYEMQIVVPAESSITDVSQVTNLLAPTDTDGDNITKLLDKLKTEKNVDLTPTTKASYLEAYQAMVAGEGDAMVLNNVFLEMLRSEDPDIDSKIKVLYTTTNEIKNEVPGNTVQEKGQAINIYISGIDTYGPITSVSRSDVNIIMTINRDTKKILLTTTPRDAYVTIPGAGQDQKDKLTHAGIYGVATSEATLEQLYGIDIHYYARLNFTSFLKMIDVVGGVDVENTQEFTSTHGNYYFPVGQVHLDSEQALGFVRERYSLANGDSDRGKNQEKVIAALISKLSQPENLVHYQEIIQSLSDSIQTDMQLETMMELVNQQLESGGSYTVTSQSVDGTGSTGVLPSYAMPGYALYMLELNQDSVEQAKAAINAVMSGQ</sequence>
<dbReference type="PANTHER" id="PTHR33392">
    <property type="entry name" value="POLYISOPRENYL-TEICHOIC ACID--PEPTIDOGLYCAN TEICHOIC ACID TRANSFERASE TAGU"/>
    <property type="match status" value="1"/>
</dbReference>
<dbReference type="InterPro" id="IPR050922">
    <property type="entry name" value="LytR/CpsA/Psr_CW_biosynth"/>
</dbReference>